<dbReference type="EMBL" id="HACA01017684">
    <property type="protein sequence ID" value="CDW35045.1"/>
    <property type="molecule type" value="Transcribed_RNA"/>
</dbReference>
<feature type="non-terminal residue" evidence="1">
    <location>
        <position position="1"/>
    </location>
</feature>
<organism evidence="1">
    <name type="scientific">Lepeophtheirus salmonis</name>
    <name type="common">Salmon louse</name>
    <name type="synonym">Caligus salmonis</name>
    <dbReference type="NCBI Taxonomy" id="72036"/>
    <lineage>
        <taxon>Eukaryota</taxon>
        <taxon>Metazoa</taxon>
        <taxon>Ecdysozoa</taxon>
        <taxon>Arthropoda</taxon>
        <taxon>Crustacea</taxon>
        <taxon>Multicrustacea</taxon>
        <taxon>Hexanauplia</taxon>
        <taxon>Copepoda</taxon>
        <taxon>Siphonostomatoida</taxon>
        <taxon>Caligidae</taxon>
        <taxon>Lepeophtheirus</taxon>
    </lineage>
</organism>
<reference evidence="1" key="1">
    <citation type="submission" date="2014-05" db="EMBL/GenBank/DDBJ databases">
        <authorList>
            <person name="Chronopoulou M."/>
        </authorList>
    </citation>
    <scope>NUCLEOTIDE SEQUENCE</scope>
    <source>
        <tissue evidence="1">Whole organism</tissue>
    </source>
</reference>
<protein>
    <submittedName>
        <fullName evidence="1">Uncharacterized protein</fullName>
    </submittedName>
</protein>
<name>A0A0K2UAF2_LEPSM</name>
<proteinExistence type="predicted"/>
<sequence>LFHYIFACFEKWNKSTTTSIQQSSTYYYVLLIRHDYYLIFSFHFWQKLWDHIITEI</sequence>
<evidence type="ECO:0000313" key="1">
    <source>
        <dbReference type="EMBL" id="CDW35045.1"/>
    </source>
</evidence>
<dbReference type="AlphaFoldDB" id="A0A0K2UAF2"/>
<accession>A0A0K2UAF2</accession>